<organism evidence="2 3">
    <name type="scientific">Erythranthe guttata</name>
    <name type="common">Yellow monkey flower</name>
    <name type="synonym">Mimulus guttatus</name>
    <dbReference type="NCBI Taxonomy" id="4155"/>
    <lineage>
        <taxon>Eukaryota</taxon>
        <taxon>Viridiplantae</taxon>
        <taxon>Streptophyta</taxon>
        <taxon>Embryophyta</taxon>
        <taxon>Tracheophyta</taxon>
        <taxon>Spermatophyta</taxon>
        <taxon>Magnoliopsida</taxon>
        <taxon>eudicotyledons</taxon>
        <taxon>Gunneridae</taxon>
        <taxon>Pentapetalae</taxon>
        <taxon>asterids</taxon>
        <taxon>lamiids</taxon>
        <taxon>Lamiales</taxon>
        <taxon>Phrymaceae</taxon>
        <taxon>Erythranthe</taxon>
    </lineage>
</organism>
<accession>A0A022RB12</accession>
<keyword evidence="1" id="KW-0472">Membrane</keyword>
<dbReference type="PhylomeDB" id="A0A022RB12"/>
<protein>
    <submittedName>
        <fullName evidence="2">Uncharacterized protein</fullName>
    </submittedName>
</protein>
<reference evidence="2 3" key="1">
    <citation type="journal article" date="2013" name="Proc. Natl. Acad. Sci. U.S.A.">
        <title>Fine-scale variation in meiotic recombination in Mimulus inferred from population shotgun sequencing.</title>
        <authorList>
            <person name="Hellsten U."/>
            <person name="Wright K.M."/>
            <person name="Jenkins J."/>
            <person name="Shu S."/>
            <person name="Yuan Y."/>
            <person name="Wessler S.R."/>
            <person name="Schmutz J."/>
            <person name="Willis J.H."/>
            <person name="Rokhsar D.S."/>
        </authorList>
    </citation>
    <scope>NUCLEOTIDE SEQUENCE [LARGE SCALE GENOMIC DNA]</scope>
    <source>
        <strain evidence="3">cv. DUN x IM62</strain>
    </source>
</reference>
<feature type="transmembrane region" description="Helical" evidence="1">
    <location>
        <begin position="122"/>
        <end position="140"/>
    </location>
</feature>
<name>A0A022RB12_ERYGU</name>
<evidence type="ECO:0000313" key="2">
    <source>
        <dbReference type="EMBL" id="EYU37502.1"/>
    </source>
</evidence>
<feature type="transmembrane region" description="Helical" evidence="1">
    <location>
        <begin position="55"/>
        <end position="73"/>
    </location>
</feature>
<evidence type="ECO:0000256" key="1">
    <source>
        <dbReference type="SAM" id="Phobius"/>
    </source>
</evidence>
<proteinExistence type="predicted"/>
<feature type="transmembrane region" description="Helical" evidence="1">
    <location>
        <begin position="79"/>
        <end position="110"/>
    </location>
</feature>
<keyword evidence="3" id="KW-1185">Reference proteome</keyword>
<sequence length="164" mass="17406">MSTDTFNNGPLSETGKGPSPIVPLLAVVGLGLLLRGSTAASMVSLDLPLVSDGENAIFTCFVFIPVLVLLAVYSTSHTIVLPLALIMVMYTVSTVLLGPLVLILIVYLAGAYVATVECNGEELGWGCVMVLGFFLLHWVMSQEGRQSGALVLAVVIFLCYHCFP</sequence>
<dbReference type="Proteomes" id="UP000030748">
    <property type="component" value="Unassembled WGS sequence"/>
</dbReference>
<evidence type="ECO:0000313" key="3">
    <source>
        <dbReference type="Proteomes" id="UP000030748"/>
    </source>
</evidence>
<feature type="transmembrane region" description="Helical" evidence="1">
    <location>
        <begin position="146"/>
        <end position="163"/>
    </location>
</feature>
<gene>
    <name evidence="2" type="ORF">MIMGU_mgv1a015239mg</name>
</gene>
<feature type="transmembrane region" description="Helical" evidence="1">
    <location>
        <begin position="20"/>
        <end position="43"/>
    </location>
</feature>
<dbReference type="AlphaFoldDB" id="A0A022RB12"/>
<dbReference type="EMBL" id="KI630517">
    <property type="protein sequence ID" value="EYU37502.1"/>
    <property type="molecule type" value="Genomic_DNA"/>
</dbReference>
<keyword evidence="1" id="KW-0812">Transmembrane</keyword>
<keyword evidence="1" id="KW-1133">Transmembrane helix</keyword>